<dbReference type="AlphaFoldDB" id="A0A0S8FTD7"/>
<evidence type="ECO:0000256" key="3">
    <source>
        <dbReference type="HAMAP-Rule" id="MF_01032"/>
    </source>
</evidence>
<dbReference type="EMBL" id="LJUJ01000007">
    <property type="protein sequence ID" value="KPK63993.1"/>
    <property type="molecule type" value="Genomic_DNA"/>
</dbReference>
<protein>
    <recommendedName>
        <fullName evidence="3">3-isopropylmalate dehydratase small subunit</fullName>
        <ecNumber evidence="3">4.2.1.33</ecNumber>
    </recommendedName>
    <alternativeName>
        <fullName evidence="3">Alpha-IPM isomerase</fullName>
        <shortName evidence="3">IPMI</shortName>
    </alternativeName>
    <alternativeName>
        <fullName evidence="3">Isopropylmalate isomerase</fullName>
    </alternativeName>
</protein>
<dbReference type="InterPro" id="IPR050075">
    <property type="entry name" value="LeuD"/>
</dbReference>
<dbReference type="InterPro" id="IPR015928">
    <property type="entry name" value="Aconitase/3IPM_dehydase_swvl"/>
</dbReference>
<comment type="subunit">
    <text evidence="3">Heterodimer of LeuC and LeuD.</text>
</comment>
<dbReference type="PANTHER" id="PTHR43345:SF2">
    <property type="entry name" value="3-ISOPROPYLMALATE DEHYDRATASE SMALL SUBUNIT 1"/>
    <property type="match status" value="1"/>
</dbReference>
<evidence type="ECO:0000313" key="5">
    <source>
        <dbReference type="EMBL" id="KPK63993.1"/>
    </source>
</evidence>
<dbReference type="Gene3D" id="3.20.19.10">
    <property type="entry name" value="Aconitase, domain 4"/>
    <property type="match status" value="1"/>
</dbReference>
<keyword evidence="2 3" id="KW-0456">Lyase</keyword>
<dbReference type="GO" id="GO:0009098">
    <property type="term" value="P:L-leucine biosynthetic process"/>
    <property type="evidence" value="ECO:0007669"/>
    <property type="project" value="UniProtKB-UniRule"/>
</dbReference>
<dbReference type="STRING" id="1703779.AMJ83_04715"/>
<comment type="catalytic activity">
    <reaction evidence="3">
        <text>(2R,3S)-3-isopropylmalate = (2S)-2-isopropylmalate</text>
        <dbReference type="Rhea" id="RHEA:32287"/>
        <dbReference type="ChEBI" id="CHEBI:1178"/>
        <dbReference type="ChEBI" id="CHEBI:35121"/>
        <dbReference type="EC" id="4.2.1.33"/>
    </reaction>
</comment>
<dbReference type="SUPFAM" id="SSF52016">
    <property type="entry name" value="LeuD/IlvD-like"/>
    <property type="match status" value="1"/>
</dbReference>
<dbReference type="Proteomes" id="UP000051373">
    <property type="component" value="Unassembled WGS sequence"/>
</dbReference>
<evidence type="ECO:0000259" key="4">
    <source>
        <dbReference type="Pfam" id="PF00694"/>
    </source>
</evidence>
<evidence type="ECO:0000256" key="2">
    <source>
        <dbReference type="ARBA" id="ARBA00023239"/>
    </source>
</evidence>
<name>A0A0S8FTD7_UNCW3</name>
<dbReference type="GO" id="GO:0003861">
    <property type="term" value="F:3-isopropylmalate dehydratase activity"/>
    <property type="evidence" value="ECO:0007669"/>
    <property type="project" value="UniProtKB-UniRule"/>
</dbReference>
<gene>
    <name evidence="3" type="primary">leuD</name>
    <name evidence="5" type="ORF">AMJ83_04715</name>
</gene>
<proteinExistence type="inferred from homology"/>
<dbReference type="UniPathway" id="UPA00048">
    <property type="reaction ID" value="UER00071"/>
</dbReference>
<keyword evidence="3" id="KW-0100">Branched-chain amino acid biosynthesis</keyword>
<feature type="domain" description="Aconitase A/isopropylmalate dehydratase small subunit swivel" evidence="4">
    <location>
        <begin position="52"/>
        <end position="103"/>
    </location>
</feature>
<dbReference type="Pfam" id="PF00694">
    <property type="entry name" value="Aconitase_C"/>
    <property type="match status" value="1"/>
</dbReference>
<comment type="caution">
    <text evidence="5">The sequence shown here is derived from an EMBL/GenBank/DDBJ whole genome shotgun (WGS) entry which is preliminary data.</text>
</comment>
<sequence length="162" mass="17712">MIKGRVWKFGDDIDTDQIYPGKYLPLTDKQEMARHAMEGTNRGDEFISSVKNGDIIVAGSNFGCGSSREHAPVAIKGIGVSVVIAESFARIFHRNCVNTGLPILVLPETERVRDGDIIEVDVVKGTIKNETTTEELQAVTLSKLELQIMRAGGLLAYLKSAH</sequence>
<comment type="similarity">
    <text evidence="1 3">Belongs to the LeuD family. LeuD type 2 subfamily.</text>
</comment>
<keyword evidence="3" id="KW-0432">Leucine biosynthesis</keyword>
<dbReference type="NCBIfam" id="TIGR02087">
    <property type="entry name" value="LEUD_arch"/>
    <property type="match status" value="1"/>
</dbReference>
<dbReference type="EC" id="4.2.1.33" evidence="3"/>
<evidence type="ECO:0000256" key="1">
    <source>
        <dbReference type="ARBA" id="ARBA00009869"/>
    </source>
</evidence>
<comment type="function">
    <text evidence="3">Catalyzes the isomerization between 2-isopropylmalate and 3-isopropylmalate, via the formation of 2-isopropylmaleate.</text>
</comment>
<dbReference type="CDD" id="cd01577">
    <property type="entry name" value="IPMI_Swivel"/>
    <property type="match status" value="1"/>
</dbReference>
<dbReference type="InterPro" id="IPR011827">
    <property type="entry name" value="LeuD_type2/HacB/DmdB"/>
</dbReference>
<reference evidence="5 6" key="1">
    <citation type="journal article" date="2015" name="Microbiome">
        <title>Genomic resolution of linkages in carbon, nitrogen, and sulfur cycling among widespread estuary sediment bacteria.</title>
        <authorList>
            <person name="Baker B.J."/>
            <person name="Lazar C.S."/>
            <person name="Teske A.P."/>
            <person name="Dick G.J."/>
        </authorList>
    </citation>
    <scope>NUCLEOTIDE SEQUENCE [LARGE SCALE GENOMIC DNA]</scope>
    <source>
        <strain evidence="5">SM23_42</strain>
    </source>
</reference>
<dbReference type="HAMAP" id="MF_01032">
    <property type="entry name" value="LeuD_type2"/>
    <property type="match status" value="1"/>
</dbReference>
<keyword evidence="3" id="KW-0028">Amino-acid biosynthesis</keyword>
<comment type="pathway">
    <text evidence="3">Amino-acid biosynthesis; L-leucine biosynthesis; L-leucine from 3-methyl-2-oxobutanoate: step 2/4.</text>
</comment>
<dbReference type="InterPro" id="IPR033940">
    <property type="entry name" value="IPMI_Swivel"/>
</dbReference>
<organism evidence="5 6">
    <name type="scientific">candidate division WOR_3 bacterium SM23_42</name>
    <dbReference type="NCBI Taxonomy" id="1703779"/>
    <lineage>
        <taxon>Bacteria</taxon>
        <taxon>Bacteria division WOR-3</taxon>
    </lineage>
</organism>
<evidence type="ECO:0000313" key="6">
    <source>
        <dbReference type="Proteomes" id="UP000051373"/>
    </source>
</evidence>
<dbReference type="InterPro" id="IPR000573">
    <property type="entry name" value="AconitaseA/IPMdHydase_ssu_swvl"/>
</dbReference>
<accession>A0A0S8FTD7</accession>
<dbReference type="PATRIC" id="fig|1703779.3.peg.1036"/>
<dbReference type="PANTHER" id="PTHR43345">
    <property type="entry name" value="3-ISOPROPYLMALATE DEHYDRATASE SMALL SUBUNIT 2-RELATED-RELATED"/>
    <property type="match status" value="1"/>
</dbReference>